<keyword evidence="4" id="KW-1185">Reference proteome</keyword>
<dbReference type="GO" id="GO:0004497">
    <property type="term" value="F:monooxygenase activity"/>
    <property type="evidence" value="ECO:0007669"/>
    <property type="project" value="UniProtKB-KW"/>
</dbReference>
<dbReference type="EMBL" id="JARKIK010005112">
    <property type="protein sequence ID" value="KAK8718601.1"/>
    <property type="molecule type" value="Genomic_DNA"/>
</dbReference>
<evidence type="ECO:0000256" key="1">
    <source>
        <dbReference type="ARBA" id="ARBA00023033"/>
    </source>
</evidence>
<keyword evidence="2" id="KW-1133">Transmembrane helix</keyword>
<keyword evidence="1" id="KW-0560">Oxidoreductase</keyword>
<proteinExistence type="predicted"/>
<feature type="transmembrane region" description="Helical" evidence="2">
    <location>
        <begin position="17"/>
        <end position="35"/>
    </location>
</feature>
<feature type="non-terminal residue" evidence="3">
    <location>
        <position position="1"/>
    </location>
</feature>
<evidence type="ECO:0000313" key="3">
    <source>
        <dbReference type="EMBL" id="KAK8718601.1"/>
    </source>
</evidence>
<reference evidence="3 4" key="1">
    <citation type="journal article" date="2024" name="BMC Genomics">
        <title>Genome assembly of redclaw crayfish (Cherax quadricarinatus) provides insights into its immune adaptation and hypoxia tolerance.</title>
        <authorList>
            <person name="Liu Z."/>
            <person name="Zheng J."/>
            <person name="Li H."/>
            <person name="Fang K."/>
            <person name="Wang S."/>
            <person name="He J."/>
            <person name="Zhou D."/>
            <person name="Weng S."/>
            <person name="Chi M."/>
            <person name="Gu Z."/>
            <person name="He J."/>
            <person name="Li F."/>
            <person name="Wang M."/>
        </authorList>
    </citation>
    <scope>NUCLEOTIDE SEQUENCE [LARGE SCALE GENOMIC DNA]</scope>
    <source>
        <strain evidence="3">ZL_2023a</strain>
    </source>
</reference>
<gene>
    <name evidence="3" type="ORF">OTU49_014613</name>
</gene>
<dbReference type="GO" id="GO:0005506">
    <property type="term" value="F:iron ion binding"/>
    <property type="evidence" value="ECO:0007669"/>
    <property type="project" value="InterPro"/>
</dbReference>
<keyword evidence="2" id="KW-0472">Membrane</keyword>
<dbReference type="GO" id="GO:0016705">
    <property type="term" value="F:oxidoreductase activity, acting on paired donors, with incorporation or reduction of molecular oxygen"/>
    <property type="evidence" value="ECO:0007669"/>
    <property type="project" value="InterPro"/>
</dbReference>
<feature type="non-terminal residue" evidence="3">
    <location>
        <position position="102"/>
    </location>
</feature>
<dbReference type="Proteomes" id="UP001445076">
    <property type="component" value="Unassembled WGS sequence"/>
</dbReference>
<dbReference type="GO" id="GO:0020037">
    <property type="term" value="F:heme binding"/>
    <property type="evidence" value="ECO:0007669"/>
    <property type="project" value="InterPro"/>
</dbReference>
<name>A0AAW0VNZ7_CHEQU</name>
<evidence type="ECO:0008006" key="5">
    <source>
        <dbReference type="Google" id="ProtNLM"/>
    </source>
</evidence>
<organism evidence="3 4">
    <name type="scientific">Cherax quadricarinatus</name>
    <name type="common">Australian red claw crayfish</name>
    <dbReference type="NCBI Taxonomy" id="27406"/>
    <lineage>
        <taxon>Eukaryota</taxon>
        <taxon>Metazoa</taxon>
        <taxon>Ecdysozoa</taxon>
        <taxon>Arthropoda</taxon>
        <taxon>Crustacea</taxon>
        <taxon>Multicrustacea</taxon>
        <taxon>Malacostraca</taxon>
        <taxon>Eumalacostraca</taxon>
        <taxon>Eucarida</taxon>
        <taxon>Decapoda</taxon>
        <taxon>Pleocyemata</taxon>
        <taxon>Astacidea</taxon>
        <taxon>Parastacoidea</taxon>
        <taxon>Parastacidae</taxon>
        <taxon>Cherax</taxon>
    </lineage>
</organism>
<dbReference type="AlphaFoldDB" id="A0AAW0VNZ7"/>
<keyword evidence="2" id="KW-0812">Transmembrane</keyword>
<dbReference type="SUPFAM" id="SSF48264">
    <property type="entry name" value="Cytochrome P450"/>
    <property type="match status" value="1"/>
</dbReference>
<sequence length="102" mass="11709">GSMAWLRNDALSLLPDLIIYTALTFVVAFVLAWLFRRQKKIWLIEQIPGPKALPILGNALEVNVEPREVFERVCEFCDYGSISRTWLGCFPYCWVSEAKNAE</sequence>
<accession>A0AAW0VNZ7</accession>
<evidence type="ECO:0000313" key="4">
    <source>
        <dbReference type="Proteomes" id="UP001445076"/>
    </source>
</evidence>
<dbReference type="InterPro" id="IPR036396">
    <property type="entry name" value="Cyt_P450_sf"/>
</dbReference>
<comment type="caution">
    <text evidence="3">The sequence shown here is derived from an EMBL/GenBank/DDBJ whole genome shotgun (WGS) entry which is preliminary data.</text>
</comment>
<keyword evidence="1" id="KW-0503">Monooxygenase</keyword>
<protein>
    <recommendedName>
        <fullName evidence="5">Cytochrome P450</fullName>
    </recommendedName>
</protein>
<evidence type="ECO:0000256" key="2">
    <source>
        <dbReference type="SAM" id="Phobius"/>
    </source>
</evidence>
<dbReference type="Gene3D" id="1.10.630.10">
    <property type="entry name" value="Cytochrome P450"/>
    <property type="match status" value="1"/>
</dbReference>